<dbReference type="EMBL" id="HE575318">
    <property type="protein sequence ID" value="CCC90317.1"/>
    <property type="molecule type" value="Genomic_DNA"/>
</dbReference>
<proteinExistence type="predicted"/>
<gene>
    <name evidence="2" type="ORF">TCIL3000_5_10</name>
</gene>
<protein>
    <submittedName>
        <fullName evidence="2">Uncharacterized protein TCIL3000_5_10</fullName>
    </submittedName>
</protein>
<feature type="region of interest" description="Disordered" evidence="1">
    <location>
        <begin position="77"/>
        <end position="100"/>
    </location>
</feature>
<sequence length="188" mass="20849">MSHGPSGALGHWDLFRSRRTAHCERPRVPTGHPARLCTRSLNDYKKKKKGKSRGVVAAGVAGDLQWGCEFQRQEKERARRNLRQRAPRPKRPRDLTSLASFRQRKDHPLGLRNHCARHPLNERKVSAPPLTATVAAGTDATFELTKKQKQQPCGQKVPPLSLTLTPSYPICGDELGAGVPTGNSNQPQ</sequence>
<feature type="compositionally biased region" description="Basic residues" evidence="1">
    <location>
        <begin position="80"/>
        <end position="91"/>
    </location>
</feature>
<dbReference type="VEuPathDB" id="TriTrypDB:TcIL3000_5_10"/>
<evidence type="ECO:0000313" key="2">
    <source>
        <dbReference type="EMBL" id="CCC90317.1"/>
    </source>
</evidence>
<reference evidence="2" key="1">
    <citation type="journal article" date="2012" name="Proc. Natl. Acad. Sci. U.S.A.">
        <title>Antigenic diversity is generated by distinct evolutionary mechanisms in African trypanosome species.</title>
        <authorList>
            <person name="Jackson A.P."/>
            <person name="Berry A."/>
            <person name="Aslett M."/>
            <person name="Allison H.C."/>
            <person name="Burton P."/>
            <person name="Vavrova-Anderson J."/>
            <person name="Brown R."/>
            <person name="Browne H."/>
            <person name="Corton N."/>
            <person name="Hauser H."/>
            <person name="Gamble J."/>
            <person name="Gilderthorp R."/>
            <person name="Marcello L."/>
            <person name="McQuillan J."/>
            <person name="Otto T.D."/>
            <person name="Quail M.A."/>
            <person name="Sanders M.J."/>
            <person name="van Tonder A."/>
            <person name="Ginger M.L."/>
            <person name="Field M.C."/>
            <person name="Barry J.D."/>
            <person name="Hertz-Fowler C."/>
            <person name="Berriman M."/>
        </authorList>
    </citation>
    <scope>NUCLEOTIDE SEQUENCE</scope>
    <source>
        <strain evidence="2">IL3000</strain>
    </source>
</reference>
<name>G0UMB1_TRYCI</name>
<accession>G0UMB1</accession>
<organism evidence="2">
    <name type="scientific">Trypanosoma congolense (strain IL3000)</name>
    <dbReference type="NCBI Taxonomy" id="1068625"/>
    <lineage>
        <taxon>Eukaryota</taxon>
        <taxon>Discoba</taxon>
        <taxon>Euglenozoa</taxon>
        <taxon>Kinetoplastea</taxon>
        <taxon>Metakinetoplastina</taxon>
        <taxon>Trypanosomatida</taxon>
        <taxon>Trypanosomatidae</taxon>
        <taxon>Trypanosoma</taxon>
        <taxon>Nannomonas</taxon>
    </lineage>
</organism>
<evidence type="ECO:0000256" key="1">
    <source>
        <dbReference type="SAM" id="MobiDB-lite"/>
    </source>
</evidence>
<dbReference type="AlphaFoldDB" id="G0UMB1"/>